<gene>
    <name evidence="2" type="ORF">M0M42_19035</name>
</gene>
<name>A0ABY4KT88_9PSED</name>
<dbReference type="InterPro" id="IPR009468">
    <property type="entry name" value="DUF1090"/>
</dbReference>
<accession>A0ABY4KT88</accession>
<reference evidence="2 3" key="1">
    <citation type="submission" date="2022-04" db="EMBL/GenBank/DDBJ databases">
        <title>Pseudomonas knackmussii B09-2.</title>
        <authorList>
            <person name="Deng Y."/>
        </authorList>
    </citation>
    <scope>NUCLEOTIDE SEQUENCE [LARGE SCALE GENOMIC DNA]</scope>
    <source>
        <strain evidence="2 3">B09-2</strain>
    </source>
</reference>
<keyword evidence="1" id="KW-0732">Signal</keyword>
<feature type="signal peptide" evidence="1">
    <location>
        <begin position="1"/>
        <end position="23"/>
    </location>
</feature>
<dbReference type="Proteomes" id="UP000831189">
    <property type="component" value="Chromosome"/>
</dbReference>
<organism evidence="2 3">
    <name type="scientific">Pseudomonas knackmussii</name>
    <dbReference type="NCBI Taxonomy" id="65741"/>
    <lineage>
        <taxon>Bacteria</taxon>
        <taxon>Pseudomonadati</taxon>
        <taxon>Pseudomonadota</taxon>
        <taxon>Gammaproteobacteria</taxon>
        <taxon>Pseudomonadales</taxon>
        <taxon>Pseudomonadaceae</taxon>
        <taxon>Pseudomonas</taxon>
    </lineage>
</organism>
<evidence type="ECO:0000313" key="3">
    <source>
        <dbReference type="Proteomes" id="UP000831189"/>
    </source>
</evidence>
<dbReference type="EMBL" id="CP096208">
    <property type="protein sequence ID" value="UPQ82462.1"/>
    <property type="molecule type" value="Genomic_DNA"/>
</dbReference>
<keyword evidence="3" id="KW-1185">Reference proteome</keyword>
<evidence type="ECO:0000256" key="1">
    <source>
        <dbReference type="SAM" id="SignalP"/>
    </source>
</evidence>
<feature type="chain" id="PRO_5046564801" evidence="1">
    <location>
        <begin position="24"/>
        <end position="126"/>
    </location>
</feature>
<dbReference type="Pfam" id="PF06476">
    <property type="entry name" value="DUF1090"/>
    <property type="match status" value="1"/>
</dbReference>
<protein>
    <submittedName>
        <fullName evidence="2">DUF1090 domain-containing protein</fullName>
    </submittedName>
</protein>
<evidence type="ECO:0000313" key="2">
    <source>
        <dbReference type="EMBL" id="UPQ82462.1"/>
    </source>
</evidence>
<sequence length="126" mass="13957">MSARRYLLFPLMLSLLGAQSTFAANDSDAACAEARKQIGEQIKEARLKGDVGKRAAVETRLHALDERCNGVVPLQPNHDEVERASRVATVREAQLREALGTGDPEVIELSKRRLDHARKQLEAAKR</sequence>
<proteinExistence type="predicted"/>